<evidence type="ECO:0000256" key="6">
    <source>
        <dbReference type="ARBA" id="ARBA00023136"/>
    </source>
</evidence>
<comment type="subcellular location">
    <subcellularLocation>
        <location evidence="1">Membrane</location>
        <topology evidence="1">Single-pass membrane protein</topology>
    </subcellularLocation>
</comment>
<evidence type="ECO:0000256" key="4">
    <source>
        <dbReference type="ARBA" id="ARBA00022968"/>
    </source>
</evidence>
<dbReference type="PANTHER" id="PTHR32285:SF351">
    <property type="entry name" value="PROTEIN TRICHOME BIREFRINGENCE-LIKE 21"/>
    <property type="match status" value="1"/>
</dbReference>
<protein>
    <submittedName>
        <fullName evidence="11">Uncharacterized protein</fullName>
    </submittedName>
</protein>
<feature type="region of interest" description="Disordered" evidence="7">
    <location>
        <begin position="58"/>
        <end position="91"/>
    </location>
</feature>
<dbReference type="PANTHER" id="PTHR32285">
    <property type="entry name" value="PROTEIN TRICHOME BIREFRINGENCE-LIKE 9-RELATED"/>
    <property type="match status" value="1"/>
</dbReference>
<evidence type="ECO:0000259" key="9">
    <source>
        <dbReference type="Pfam" id="PF13839"/>
    </source>
</evidence>
<evidence type="ECO:0000256" key="2">
    <source>
        <dbReference type="ARBA" id="ARBA00007727"/>
    </source>
</evidence>
<dbReference type="AlphaFoldDB" id="Q1KUX1"/>
<evidence type="ECO:0000259" key="10">
    <source>
        <dbReference type="Pfam" id="PF14416"/>
    </source>
</evidence>
<proteinExistence type="inferred from homology"/>
<dbReference type="EMBL" id="DQ415920">
    <property type="protein sequence ID" value="ABD96865.1"/>
    <property type="molecule type" value="Genomic_DNA"/>
</dbReference>
<dbReference type="GO" id="GO:0005794">
    <property type="term" value="C:Golgi apparatus"/>
    <property type="evidence" value="ECO:0007669"/>
    <property type="project" value="TreeGrafter"/>
</dbReference>
<comment type="similarity">
    <text evidence="2">Belongs to the PC-esterase family. TBL subfamily.</text>
</comment>
<organism evidence="11">
    <name type="scientific">Tarenaya spinosa</name>
    <dbReference type="NCBI Taxonomy" id="228870"/>
    <lineage>
        <taxon>Eukaryota</taxon>
        <taxon>Viridiplantae</taxon>
        <taxon>Streptophyta</taxon>
        <taxon>Embryophyta</taxon>
        <taxon>Tracheophyta</taxon>
        <taxon>Spermatophyta</taxon>
        <taxon>Magnoliopsida</taxon>
        <taxon>eudicotyledons</taxon>
        <taxon>Gunneridae</taxon>
        <taxon>Pentapetalae</taxon>
        <taxon>rosids</taxon>
        <taxon>malvids</taxon>
        <taxon>Brassicales</taxon>
        <taxon>Cleomaceae</taxon>
        <taxon>New World clade</taxon>
        <taxon>Tarenaya</taxon>
    </lineage>
</organism>
<dbReference type="GO" id="GO:0016020">
    <property type="term" value="C:membrane"/>
    <property type="evidence" value="ECO:0007669"/>
    <property type="project" value="UniProtKB-SubCell"/>
</dbReference>
<reference evidence="11" key="1">
    <citation type="journal article" date="2006" name="Plant Cell">
        <title>Independent ancient polyploidy events in the sister families Brassicaceae and Cleomaceae.</title>
        <authorList>
            <person name="Schranz M.E."/>
            <person name="Mitchell-Olds T."/>
        </authorList>
    </citation>
    <scope>NUCLEOTIDE SEQUENCE</scope>
</reference>
<evidence type="ECO:0000256" key="3">
    <source>
        <dbReference type="ARBA" id="ARBA00022692"/>
    </source>
</evidence>
<name>Q1KUX1_9ROSI</name>
<sequence length="437" mass="49436">MEFLPVSAVLQKASKPAIVVASVLILLTVTPALYSLLGGYSIFPFVITSNPFLLSLPPPSDGSSSSSSPDASHDPSPSQGPSDNSSSSVDEEKCDYFSGEWVSNPEAPYYTNTTCWAIHEHQNCIKYGRPDTEFMKWRWKPDGCELPVFNPIEFLQIVSGKAMAFVGDSISRNQVQSLLCLLSRVEYPQDISPTADTDFRTWKYPSYNFTVHALWSPFLVSSTEADPSGPDKTGLFNLYIDEFDPIWMAEIGQLDYLIISSGHWFFRPVIFYENRQLVGCHYCGLANVTVLPLDYGYRKALRTVLKAILDNFAGVAFFRTFSPHHFEGGPWNKGGDCIRTRPYRRNETVFRDENLEFHNIQLEEFRAAEEEAVKKGLRLRLIDTTQAMLLRPDGHPGKYGHPPNAQVTLFKDCVHWCLPGPIDTWNDFLLRMMKTEK</sequence>
<dbReference type="InterPro" id="IPR029962">
    <property type="entry name" value="TBL"/>
</dbReference>
<dbReference type="InterPro" id="IPR026057">
    <property type="entry name" value="TBL_C"/>
</dbReference>
<feature type="domain" description="Trichome birefringence-like C-terminal" evidence="9">
    <location>
        <begin position="146"/>
        <end position="432"/>
    </location>
</feature>
<evidence type="ECO:0000256" key="7">
    <source>
        <dbReference type="SAM" id="MobiDB-lite"/>
    </source>
</evidence>
<evidence type="ECO:0000256" key="8">
    <source>
        <dbReference type="SAM" id="Phobius"/>
    </source>
</evidence>
<keyword evidence="3 8" id="KW-0812">Transmembrane</keyword>
<keyword evidence="4" id="KW-0735">Signal-anchor</keyword>
<feature type="domain" description="Trichome birefringence-like N-terminal" evidence="10">
    <location>
        <begin position="92"/>
        <end position="145"/>
    </location>
</feature>
<accession>Q1KUX1</accession>
<evidence type="ECO:0000256" key="5">
    <source>
        <dbReference type="ARBA" id="ARBA00022989"/>
    </source>
</evidence>
<dbReference type="GO" id="GO:0016413">
    <property type="term" value="F:O-acetyltransferase activity"/>
    <property type="evidence" value="ECO:0007669"/>
    <property type="project" value="InterPro"/>
</dbReference>
<evidence type="ECO:0000313" key="11">
    <source>
        <dbReference type="EMBL" id="ABD96865.1"/>
    </source>
</evidence>
<dbReference type="Pfam" id="PF13839">
    <property type="entry name" value="PC-Esterase"/>
    <property type="match status" value="1"/>
</dbReference>
<evidence type="ECO:0000256" key="1">
    <source>
        <dbReference type="ARBA" id="ARBA00004167"/>
    </source>
</evidence>
<dbReference type="InterPro" id="IPR025846">
    <property type="entry name" value="TBL_N"/>
</dbReference>
<keyword evidence="6 8" id="KW-0472">Membrane</keyword>
<dbReference type="Pfam" id="PF14416">
    <property type="entry name" value="PMR5N"/>
    <property type="match status" value="1"/>
</dbReference>
<feature type="compositionally biased region" description="Low complexity" evidence="7">
    <location>
        <begin position="58"/>
        <end position="88"/>
    </location>
</feature>
<keyword evidence="5 8" id="KW-1133">Transmembrane helix</keyword>
<feature type="transmembrane region" description="Helical" evidence="8">
    <location>
        <begin position="17"/>
        <end position="43"/>
    </location>
</feature>